<evidence type="ECO:0000313" key="9">
    <source>
        <dbReference type="Proteomes" id="UP000038045"/>
    </source>
</evidence>
<dbReference type="STRING" id="131310.A0A0N4ZBP3"/>
<comment type="function">
    <text evidence="5">Adds a myristoyl group to the N-terminal glycine residue of certain cellular proteins.</text>
</comment>
<evidence type="ECO:0000256" key="1">
    <source>
        <dbReference type="ARBA" id="ARBA00009469"/>
    </source>
</evidence>
<dbReference type="PANTHER" id="PTHR11377">
    <property type="entry name" value="N-MYRISTOYL TRANSFERASE"/>
    <property type="match status" value="1"/>
</dbReference>
<reference evidence="10" key="1">
    <citation type="submission" date="2017-02" db="UniProtKB">
        <authorList>
            <consortium name="WormBaseParasite"/>
        </authorList>
    </citation>
    <scope>IDENTIFICATION</scope>
</reference>
<evidence type="ECO:0000313" key="10">
    <source>
        <dbReference type="WBParaSite" id="PTRK_0000495300.1"/>
    </source>
</evidence>
<evidence type="ECO:0000259" key="8">
    <source>
        <dbReference type="Pfam" id="PF02799"/>
    </source>
</evidence>
<keyword evidence="9" id="KW-1185">Reference proteome</keyword>
<evidence type="ECO:0000256" key="3">
    <source>
        <dbReference type="ARBA" id="ARBA00022679"/>
    </source>
</evidence>
<evidence type="ECO:0000256" key="4">
    <source>
        <dbReference type="ARBA" id="ARBA00023315"/>
    </source>
</evidence>
<evidence type="ECO:0000256" key="2">
    <source>
        <dbReference type="ARBA" id="ARBA00012923"/>
    </source>
</evidence>
<dbReference type="Pfam" id="PF02799">
    <property type="entry name" value="NMT_C"/>
    <property type="match status" value="1"/>
</dbReference>
<evidence type="ECO:0000256" key="6">
    <source>
        <dbReference type="RuleBase" id="RU004178"/>
    </source>
</evidence>
<evidence type="ECO:0000256" key="5">
    <source>
        <dbReference type="RuleBase" id="RU000586"/>
    </source>
</evidence>
<dbReference type="AlphaFoldDB" id="A0A0N4ZBP3"/>
<keyword evidence="3 5" id="KW-0808">Transferase</keyword>
<dbReference type="Gene3D" id="3.40.630.170">
    <property type="match status" value="1"/>
</dbReference>
<dbReference type="Pfam" id="PF01233">
    <property type="entry name" value="NMT"/>
    <property type="match status" value="1"/>
</dbReference>
<comment type="catalytic activity">
    <reaction evidence="5">
        <text>N-terminal glycyl-[protein] + tetradecanoyl-CoA = N-tetradecanoylglycyl-[protein] + CoA + H(+)</text>
        <dbReference type="Rhea" id="RHEA:15521"/>
        <dbReference type="Rhea" id="RHEA-COMP:12666"/>
        <dbReference type="Rhea" id="RHEA-COMP:12667"/>
        <dbReference type="ChEBI" id="CHEBI:15378"/>
        <dbReference type="ChEBI" id="CHEBI:57287"/>
        <dbReference type="ChEBI" id="CHEBI:57385"/>
        <dbReference type="ChEBI" id="CHEBI:64723"/>
        <dbReference type="ChEBI" id="CHEBI:133050"/>
        <dbReference type="EC" id="2.3.1.97"/>
    </reaction>
</comment>
<organism evidence="9 10">
    <name type="scientific">Parastrongyloides trichosuri</name>
    <name type="common">Possum-specific nematode worm</name>
    <dbReference type="NCBI Taxonomy" id="131310"/>
    <lineage>
        <taxon>Eukaryota</taxon>
        <taxon>Metazoa</taxon>
        <taxon>Ecdysozoa</taxon>
        <taxon>Nematoda</taxon>
        <taxon>Chromadorea</taxon>
        <taxon>Rhabditida</taxon>
        <taxon>Tylenchina</taxon>
        <taxon>Panagrolaimomorpha</taxon>
        <taxon>Strongyloidoidea</taxon>
        <taxon>Strongyloididae</taxon>
        <taxon>Parastrongyloides</taxon>
    </lineage>
</organism>
<dbReference type="EC" id="2.3.1.97" evidence="2 5"/>
<keyword evidence="4 5" id="KW-0012">Acyltransferase</keyword>
<evidence type="ECO:0000259" key="7">
    <source>
        <dbReference type="Pfam" id="PF01233"/>
    </source>
</evidence>
<feature type="domain" description="Glycylpeptide N-tetradecanoyltransferase N-terminal" evidence="7">
    <location>
        <begin position="100"/>
        <end position="184"/>
    </location>
</feature>
<dbReference type="InterPro" id="IPR022676">
    <property type="entry name" value="NMT_N"/>
</dbReference>
<accession>A0A0N4ZBP3</accession>
<protein>
    <recommendedName>
        <fullName evidence="2 5">Glycylpeptide N-tetradecanoyltransferase</fullName>
        <ecNumber evidence="2 5">2.3.1.97</ecNumber>
    </recommendedName>
</protein>
<dbReference type="GO" id="GO:0004379">
    <property type="term" value="F:glycylpeptide N-tetradecanoyltransferase activity"/>
    <property type="evidence" value="ECO:0007669"/>
    <property type="project" value="UniProtKB-EC"/>
</dbReference>
<dbReference type="Proteomes" id="UP000038045">
    <property type="component" value="Unplaced"/>
</dbReference>
<proteinExistence type="inferred from homology"/>
<dbReference type="InterPro" id="IPR016181">
    <property type="entry name" value="Acyl_CoA_acyltransferase"/>
</dbReference>
<dbReference type="PANTHER" id="PTHR11377:SF5">
    <property type="entry name" value="GLYCYLPEPTIDE N-TETRADECANOYLTRANSFERASE"/>
    <property type="match status" value="1"/>
</dbReference>
<dbReference type="GO" id="GO:0005737">
    <property type="term" value="C:cytoplasm"/>
    <property type="evidence" value="ECO:0007669"/>
    <property type="project" value="TreeGrafter"/>
</dbReference>
<dbReference type="InterPro" id="IPR000903">
    <property type="entry name" value="NMT"/>
</dbReference>
<sequence length="424" mass="50278">MSVENKAEINELNDEVIDKNDNKSQDEKSLVKIEEKNNSTSLDWTNFYVYKIKESIPKVIFDETILIRPLCITGYNYASLGLNVLKYLFNKIFMDMLSIFRTVDLNDPAIIKKIHKFLLENSHNEDGTFRVVYSEEKLRWHLISTGNYDSICRIMFDTNDEIQEMFCYRYFNIQIGNNTFKLKEIVLNISKFLVCDFYKRVNAVGINIQDLIDTTNEMFKKENCVRIWQRVLRATALDNAGYYTKYKNDQKNYRIRNEEIENMEVQKKYIMMSEKNYKSAYILFTKHMKKYLIHIDLSLEDFKKLFMPQKNVVYSYVTIDNSNNVTSLIIFECIIMKSIFNNEIIREAKQIYNFSDTMKTPQLLHDAFKLAYKEGFHVYTAPQCMDNSRKILESLRFKNYLKGSGVYLFDIPVDESFNKCAITF</sequence>
<dbReference type="WBParaSite" id="PTRK_0000495300.1">
    <property type="protein sequence ID" value="PTRK_0000495300.1"/>
    <property type="gene ID" value="PTRK_0000495300"/>
</dbReference>
<feature type="domain" description="Glycylpeptide N-tetradecanoyltransferase C-terminal" evidence="8">
    <location>
        <begin position="245"/>
        <end position="409"/>
    </location>
</feature>
<dbReference type="SUPFAM" id="SSF55729">
    <property type="entry name" value="Acyl-CoA N-acyltransferases (Nat)"/>
    <property type="match status" value="2"/>
</dbReference>
<dbReference type="InterPro" id="IPR022677">
    <property type="entry name" value="NMT_C"/>
</dbReference>
<name>A0A0N4ZBP3_PARTI</name>
<comment type="similarity">
    <text evidence="1 6">Belongs to the NMT family.</text>
</comment>